<dbReference type="RefSeq" id="WP_277551890.1">
    <property type="nucleotide sequence ID" value="NZ_JARAMH010000015.1"/>
</dbReference>
<gene>
    <name evidence="1" type="ORF">ACFPCS_11050</name>
</gene>
<dbReference type="EMBL" id="JBHSIW010000014">
    <property type="protein sequence ID" value="MFC4904101.1"/>
    <property type="molecule type" value="Genomic_DNA"/>
</dbReference>
<evidence type="ECO:0000313" key="2">
    <source>
        <dbReference type="Proteomes" id="UP001595797"/>
    </source>
</evidence>
<protein>
    <submittedName>
        <fullName evidence="1">Uncharacterized protein</fullName>
    </submittedName>
</protein>
<accession>A0ABV9TL17</accession>
<dbReference type="Proteomes" id="UP001595797">
    <property type="component" value="Unassembled WGS sequence"/>
</dbReference>
<sequence length="78" mass="8386">MFALLAGVGLALASGGRYPHEGRTMAADRIGLVVRAVLTAVVGPGIETLISEDPWAYNILIHYGPPRKHVRAWGDLFC</sequence>
<name>A0ABV9TL17_9MICC</name>
<comment type="caution">
    <text evidence="1">The sequence shown here is derived from an EMBL/GenBank/DDBJ whole genome shotgun (WGS) entry which is preliminary data.</text>
</comment>
<keyword evidence="2" id="KW-1185">Reference proteome</keyword>
<reference evidence="2" key="1">
    <citation type="journal article" date="2019" name="Int. J. Syst. Evol. Microbiol.">
        <title>The Global Catalogue of Microorganisms (GCM) 10K type strain sequencing project: providing services to taxonomists for standard genome sequencing and annotation.</title>
        <authorList>
            <consortium name="The Broad Institute Genomics Platform"/>
            <consortium name="The Broad Institute Genome Sequencing Center for Infectious Disease"/>
            <person name="Wu L."/>
            <person name="Ma J."/>
        </authorList>
    </citation>
    <scope>NUCLEOTIDE SEQUENCE [LARGE SCALE GENOMIC DNA]</scope>
    <source>
        <strain evidence="2">CGMCC 4.6946</strain>
    </source>
</reference>
<evidence type="ECO:0000313" key="1">
    <source>
        <dbReference type="EMBL" id="MFC4904101.1"/>
    </source>
</evidence>
<organism evidence="1 2">
    <name type="scientific">Kocuria oceani</name>
    <dbReference type="NCBI Taxonomy" id="988827"/>
    <lineage>
        <taxon>Bacteria</taxon>
        <taxon>Bacillati</taxon>
        <taxon>Actinomycetota</taxon>
        <taxon>Actinomycetes</taxon>
        <taxon>Micrococcales</taxon>
        <taxon>Micrococcaceae</taxon>
        <taxon>Kocuria</taxon>
    </lineage>
</organism>
<proteinExistence type="predicted"/>